<name>A0A6V8HA89_TALPI</name>
<reference evidence="2" key="1">
    <citation type="journal article" date="2015" name="Genome Announc.">
        <title>Draft genome sequence of Talaromyces cellulolyticus strain Y-94, a source of lignocellulosic biomass-degrading enzymes.</title>
        <authorList>
            <person name="Fujii T."/>
            <person name="Koike H."/>
            <person name="Sawayama S."/>
            <person name="Yano S."/>
            <person name="Inoue H."/>
        </authorList>
    </citation>
    <scope>NUCLEOTIDE SEQUENCE [LARGE SCALE GENOMIC DNA]</scope>
    <source>
        <strain evidence="2">Y-94</strain>
    </source>
</reference>
<dbReference type="AlphaFoldDB" id="A0A6V8HA89"/>
<dbReference type="Proteomes" id="UP000053095">
    <property type="component" value="Unassembled WGS sequence"/>
</dbReference>
<accession>A0A6V8HA89</accession>
<gene>
    <name evidence="1" type="ORF">TCE0_033r08510</name>
</gene>
<sequence>MAPSLFPQVPRSERDWQRAAATAGVANKNLQSYDNFKSASKVTKRQFLLYRTIFVKKAKRQFNPNVFGLGTKFTNAQTLLRGSRGFQSYISAIQTKSFRAKGQFTALREQQREVLECQSGTGSILTQKDESPVNATFINMLQAIATVSPTISARWRHTKIELTANFGHGRSFTAVTDGQLQDIQTGKIRALVECKREIRANDSVKIDMQEASQIVALMRHFPSGTLPRYLFSEDDDELYFTLAQPNRQYLKYLNQGQKAPRSFMTMHQFGPWHLGNAADVECFAAIILTISI</sequence>
<protein>
    <submittedName>
        <fullName evidence="1">Uncharacterized protein</fullName>
    </submittedName>
</protein>
<dbReference type="EMBL" id="DF933829">
    <property type="protein sequence ID" value="GAM38063.1"/>
    <property type="molecule type" value="Genomic_DNA"/>
</dbReference>
<keyword evidence="2" id="KW-1185">Reference proteome</keyword>
<evidence type="ECO:0000313" key="2">
    <source>
        <dbReference type="Proteomes" id="UP000053095"/>
    </source>
</evidence>
<comment type="caution">
    <text evidence="1">The sequence shown here is derived from an EMBL/GenBank/DDBJ whole genome shotgun (WGS) entry which is preliminary data.</text>
</comment>
<evidence type="ECO:0000313" key="1">
    <source>
        <dbReference type="EMBL" id="GAM38063.1"/>
    </source>
</evidence>
<organism evidence="1 2">
    <name type="scientific">Talaromyces pinophilus</name>
    <name type="common">Penicillium pinophilum</name>
    <dbReference type="NCBI Taxonomy" id="128442"/>
    <lineage>
        <taxon>Eukaryota</taxon>
        <taxon>Fungi</taxon>
        <taxon>Dikarya</taxon>
        <taxon>Ascomycota</taxon>
        <taxon>Pezizomycotina</taxon>
        <taxon>Eurotiomycetes</taxon>
        <taxon>Eurotiomycetidae</taxon>
        <taxon>Eurotiales</taxon>
        <taxon>Trichocomaceae</taxon>
        <taxon>Talaromyces</taxon>
        <taxon>Talaromyces sect. Talaromyces</taxon>
    </lineage>
</organism>
<proteinExistence type="predicted"/>